<dbReference type="PANTHER" id="PTHR43639">
    <property type="entry name" value="OXIDOREDUCTASE, SHORT-CHAIN DEHYDROGENASE/REDUCTASE FAMILY (AFU_ORTHOLOGUE AFUA_5G02870)"/>
    <property type="match status" value="1"/>
</dbReference>
<protein>
    <submittedName>
        <fullName evidence="3">3-oxoacyl-[acyl-carrier protein] reductase</fullName>
        <ecNumber evidence="3">1.1.1.100</ecNumber>
    </submittedName>
</protein>
<dbReference type="PANTHER" id="PTHR43639:SF1">
    <property type="entry name" value="SHORT-CHAIN DEHYDROGENASE_REDUCTASE FAMILY PROTEIN"/>
    <property type="match status" value="1"/>
</dbReference>
<dbReference type="InterPro" id="IPR020904">
    <property type="entry name" value="Sc_DH/Rdtase_CS"/>
</dbReference>
<dbReference type="EC" id="1.1.1.100" evidence="3"/>
<organism evidence="3">
    <name type="scientific">hydrothermal vent metagenome</name>
    <dbReference type="NCBI Taxonomy" id="652676"/>
    <lineage>
        <taxon>unclassified sequences</taxon>
        <taxon>metagenomes</taxon>
        <taxon>ecological metagenomes</taxon>
    </lineage>
</organism>
<dbReference type="EMBL" id="UOEM01000021">
    <property type="protein sequence ID" value="VAW10854.1"/>
    <property type="molecule type" value="Genomic_DNA"/>
</dbReference>
<dbReference type="PRINTS" id="PR00080">
    <property type="entry name" value="SDRFAMILY"/>
</dbReference>
<name>A0A3B0TQE6_9ZZZZ</name>
<dbReference type="GO" id="GO:0004316">
    <property type="term" value="F:3-oxoacyl-[acyl-carrier-protein] reductase (NADPH) activity"/>
    <property type="evidence" value="ECO:0007669"/>
    <property type="project" value="UniProtKB-EC"/>
</dbReference>
<dbReference type="PROSITE" id="PS00061">
    <property type="entry name" value="ADH_SHORT"/>
    <property type="match status" value="1"/>
</dbReference>
<dbReference type="InterPro" id="IPR002347">
    <property type="entry name" value="SDR_fam"/>
</dbReference>
<proteinExistence type="inferred from homology"/>
<gene>
    <name evidence="3" type="ORF">MNBD_ALPHA09-1720</name>
</gene>
<sequence>MKRSVNGAALVTGGRRGIGKAIALALAAEGFGVAINAEADTPDLSETVEELRALGVKAEAIVADVADIRMHAPMLKAAEAAVGPLTTLVNNAGVSVLSRGDPLEASAESYDRCQNINTRAMFFLCQAFARRLLARARDPDLHHGIINVTSCNAVAVAATRAEYCISKAAASMVTRIFAVRLGPENINAYEIQPGIIETDMTAGVLDDYNKRIADGLTLSPRTGKPGDIGSIAAALATGKLAYCTGQAIRADGGLVMPRF</sequence>
<dbReference type="NCBIfam" id="NF009386">
    <property type="entry name" value="PRK12745.1"/>
    <property type="match status" value="1"/>
</dbReference>
<evidence type="ECO:0000313" key="3">
    <source>
        <dbReference type="EMBL" id="VAW10854.1"/>
    </source>
</evidence>
<dbReference type="Gene3D" id="3.40.50.720">
    <property type="entry name" value="NAD(P)-binding Rossmann-like Domain"/>
    <property type="match status" value="1"/>
</dbReference>
<dbReference type="Pfam" id="PF13561">
    <property type="entry name" value="adh_short_C2"/>
    <property type="match status" value="1"/>
</dbReference>
<dbReference type="InterPro" id="IPR036291">
    <property type="entry name" value="NAD(P)-bd_dom_sf"/>
</dbReference>
<accession>A0A3B0TQE6</accession>
<evidence type="ECO:0000256" key="2">
    <source>
        <dbReference type="ARBA" id="ARBA00023002"/>
    </source>
</evidence>
<dbReference type="SUPFAM" id="SSF51735">
    <property type="entry name" value="NAD(P)-binding Rossmann-fold domains"/>
    <property type="match status" value="1"/>
</dbReference>
<dbReference type="PRINTS" id="PR00081">
    <property type="entry name" value="GDHRDH"/>
</dbReference>
<reference evidence="3" key="1">
    <citation type="submission" date="2018-06" db="EMBL/GenBank/DDBJ databases">
        <authorList>
            <person name="Zhirakovskaya E."/>
        </authorList>
    </citation>
    <scope>NUCLEOTIDE SEQUENCE</scope>
</reference>
<dbReference type="AlphaFoldDB" id="A0A3B0TQE6"/>
<comment type="similarity">
    <text evidence="1">Belongs to the short-chain dehydrogenases/reductases (SDR) family.</text>
</comment>
<keyword evidence="2 3" id="KW-0560">Oxidoreductase</keyword>
<evidence type="ECO:0000256" key="1">
    <source>
        <dbReference type="ARBA" id="ARBA00006484"/>
    </source>
</evidence>